<gene>
    <name evidence="3" type="ORF">GCM10023337_19590</name>
</gene>
<dbReference type="EMBL" id="BAABKD010000011">
    <property type="protein sequence ID" value="GAA5092384.1"/>
    <property type="molecule type" value="Genomic_DNA"/>
</dbReference>
<organism evidence="3 4">
    <name type="scientific">Paenalcaligenes hermetiae</name>
    <dbReference type="NCBI Taxonomy" id="1157987"/>
    <lineage>
        <taxon>Bacteria</taxon>
        <taxon>Pseudomonadati</taxon>
        <taxon>Pseudomonadota</taxon>
        <taxon>Betaproteobacteria</taxon>
        <taxon>Burkholderiales</taxon>
        <taxon>Alcaligenaceae</taxon>
        <taxon>Paenalcaligenes</taxon>
    </lineage>
</organism>
<comment type="caution">
    <text evidence="3">The sequence shown here is derived from an EMBL/GenBank/DDBJ whole genome shotgun (WGS) entry which is preliminary data.</text>
</comment>
<name>A0ABP9MBC3_9BURK</name>
<dbReference type="PANTHER" id="PTHR34406">
    <property type="entry name" value="PROTEIN YCEI"/>
    <property type="match status" value="1"/>
</dbReference>
<dbReference type="InterPro" id="IPR036761">
    <property type="entry name" value="TTHA0802/YceI-like_sf"/>
</dbReference>
<dbReference type="Proteomes" id="UP001500227">
    <property type="component" value="Unassembled WGS sequence"/>
</dbReference>
<dbReference type="SMART" id="SM00867">
    <property type="entry name" value="YceI"/>
    <property type="match status" value="1"/>
</dbReference>
<proteinExistence type="predicted"/>
<dbReference type="Gene3D" id="2.40.128.110">
    <property type="entry name" value="Lipid/polyisoprenoid-binding, YceI-like"/>
    <property type="match status" value="1"/>
</dbReference>
<evidence type="ECO:0000313" key="4">
    <source>
        <dbReference type="Proteomes" id="UP001500227"/>
    </source>
</evidence>
<sequence length="194" mass="21028">MKTTWRRLALTGALTALFTLPTAMAETVTYNVDSSHTFARFSYNHMGLSQQLNRFNKTSGTVALDLEAKTGDVQIEIDTTSVDTGHEAFNEHIQGEDFLDTAKYPTATFKSSKIIFEGDTPTAVEGDLTIKGVTKPVTLTVTSFAAKPHPMLKKPAIGADAEVKIKRSDFNADKFAPAVSDEVTINIALEAIAN</sequence>
<dbReference type="PANTHER" id="PTHR34406:SF1">
    <property type="entry name" value="PROTEIN YCEI"/>
    <property type="match status" value="1"/>
</dbReference>
<evidence type="ECO:0000259" key="2">
    <source>
        <dbReference type="SMART" id="SM00867"/>
    </source>
</evidence>
<accession>A0ABP9MBC3</accession>
<feature type="domain" description="Lipid/polyisoprenoid-binding YceI-like" evidence="2">
    <location>
        <begin position="29"/>
        <end position="192"/>
    </location>
</feature>
<evidence type="ECO:0000256" key="1">
    <source>
        <dbReference type="SAM" id="SignalP"/>
    </source>
</evidence>
<dbReference type="Pfam" id="PF04264">
    <property type="entry name" value="YceI"/>
    <property type="match status" value="1"/>
</dbReference>
<reference evidence="4" key="1">
    <citation type="journal article" date="2019" name="Int. J. Syst. Evol. Microbiol.">
        <title>The Global Catalogue of Microorganisms (GCM) 10K type strain sequencing project: providing services to taxonomists for standard genome sequencing and annotation.</title>
        <authorList>
            <consortium name="The Broad Institute Genomics Platform"/>
            <consortium name="The Broad Institute Genome Sequencing Center for Infectious Disease"/>
            <person name="Wu L."/>
            <person name="Ma J."/>
        </authorList>
    </citation>
    <scope>NUCLEOTIDE SEQUENCE [LARGE SCALE GENOMIC DNA]</scope>
    <source>
        <strain evidence="4">JCM 18423</strain>
    </source>
</reference>
<feature type="signal peptide" evidence="1">
    <location>
        <begin position="1"/>
        <end position="25"/>
    </location>
</feature>
<evidence type="ECO:0000313" key="3">
    <source>
        <dbReference type="EMBL" id="GAA5092384.1"/>
    </source>
</evidence>
<protein>
    <submittedName>
        <fullName evidence="3">YceI family protein</fullName>
    </submittedName>
</protein>
<dbReference type="RefSeq" id="WP_300646813.1">
    <property type="nucleotide sequence ID" value="NZ_BAABKD010000011.1"/>
</dbReference>
<keyword evidence="4" id="KW-1185">Reference proteome</keyword>
<dbReference type="SUPFAM" id="SSF101874">
    <property type="entry name" value="YceI-like"/>
    <property type="match status" value="1"/>
</dbReference>
<feature type="chain" id="PRO_5047320039" evidence="1">
    <location>
        <begin position="26"/>
        <end position="194"/>
    </location>
</feature>
<dbReference type="InterPro" id="IPR007372">
    <property type="entry name" value="Lipid/polyisoprenoid-bd_YceI"/>
</dbReference>
<keyword evidence="1" id="KW-0732">Signal</keyword>